<comment type="subcellular location">
    <subcellularLocation>
        <location evidence="1">Cell membrane</location>
        <topology evidence="1">Multi-pass membrane protein</topology>
    </subcellularLocation>
</comment>
<dbReference type="GO" id="GO:0015658">
    <property type="term" value="F:branched-chain amino acid transmembrane transporter activity"/>
    <property type="evidence" value="ECO:0007669"/>
    <property type="project" value="InterPro"/>
</dbReference>
<dbReference type="GO" id="GO:0005886">
    <property type="term" value="C:plasma membrane"/>
    <property type="evidence" value="ECO:0007669"/>
    <property type="project" value="UniProtKB-SubCell"/>
</dbReference>
<dbReference type="EMBL" id="QSHZ01000017">
    <property type="protein sequence ID" value="RHC55034.1"/>
    <property type="molecule type" value="Genomic_DNA"/>
</dbReference>
<accession>A0A412YZ55</accession>
<proteinExistence type="predicted"/>
<evidence type="ECO:0000256" key="3">
    <source>
        <dbReference type="ARBA" id="ARBA00022692"/>
    </source>
</evidence>
<feature type="transmembrane region" description="Helical" evidence="6">
    <location>
        <begin position="217"/>
        <end position="240"/>
    </location>
</feature>
<feature type="transmembrane region" description="Helical" evidence="6">
    <location>
        <begin position="290"/>
        <end position="309"/>
    </location>
</feature>
<dbReference type="Proteomes" id="UP000283975">
    <property type="component" value="Unassembled WGS sequence"/>
</dbReference>
<evidence type="ECO:0000256" key="6">
    <source>
        <dbReference type="SAM" id="Phobius"/>
    </source>
</evidence>
<comment type="caution">
    <text evidence="7">The sequence shown here is derived from an EMBL/GenBank/DDBJ whole genome shotgun (WGS) entry which is preliminary data.</text>
</comment>
<dbReference type="CDD" id="cd06581">
    <property type="entry name" value="TM_PBP1_LivM_like"/>
    <property type="match status" value="1"/>
</dbReference>
<evidence type="ECO:0000313" key="9">
    <source>
        <dbReference type="Proteomes" id="UP000283975"/>
    </source>
</evidence>
<dbReference type="AlphaFoldDB" id="A0A412YZ55"/>
<dbReference type="PANTHER" id="PTHR30482:SF20">
    <property type="entry name" value="HIGH-AFFINITY BRANCHED-CHAIN AMINO ACID TRANSPORT SYSTEM PERMEASE PROTEIN LIVM"/>
    <property type="match status" value="1"/>
</dbReference>
<name>A0A412YZ55_9FIRM</name>
<gene>
    <name evidence="8" type="ORF">DW839_16740</name>
    <name evidence="7" type="ORF">DWW02_23245</name>
</gene>
<evidence type="ECO:0000256" key="4">
    <source>
        <dbReference type="ARBA" id="ARBA00022989"/>
    </source>
</evidence>
<feature type="transmembrane region" description="Helical" evidence="6">
    <location>
        <begin position="141"/>
        <end position="161"/>
    </location>
</feature>
<evidence type="ECO:0000313" key="8">
    <source>
        <dbReference type="EMBL" id="RHC55034.1"/>
    </source>
</evidence>
<dbReference type="KEGG" id="cbol:CGC65_08165"/>
<dbReference type="InterPro" id="IPR001851">
    <property type="entry name" value="ABC_transp_permease"/>
</dbReference>
<dbReference type="Proteomes" id="UP000284543">
    <property type="component" value="Unassembled WGS sequence"/>
</dbReference>
<evidence type="ECO:0000313" key="7">
    <source>
        <dbReference type="EMBL" id="RGV72915.1"/>
    </source>
</evidence>
<feature type="transmembrane region" description="Helical" evidence="6">
    <location>
        <begin position="86"/>
        <end position="111"/>
    </location>
</feature>
<feature type="transmembrane region" description="Helical" evidence="6">
    <location>
        <begin position="45"/>
        <end position="66"/>
    </location>
</feature>
<evidence type="ECO:0000256" key="5">
    <source>
        <dbReference type="ARBA" id="ARBA00023136"/>
    </source>
</evidence>
<organism evidence="7 10">
    <name type="scientific">Enterocloster bolteae</name>
    <dbReference type="NCBI Taxonomy" id="208479"/>
    <lineage>
        <taxon>Bacteria</taxon>
        <taxon>Bacillati</taxon>
        <taxon>Bacillota</taxon>
        <taxon>Clostridia</taxon>
        <taxon>Lachnospirales</taxon>
        <taxon>Lachnospiraceae</taxon>
        <taxon>Enterocloster</taxon>
    </lineage>
</organism>
<evidence type="ECO:0000256" key="1">
    <source>
        <dbReference type="ARBA" id="ARBA00004651"/>
    </source>
</evidence>
<evidence type="ECO:0000256" key="2">
    <source>
        <dbReference type="ARBA" id="ARBA00022475"/>
    </source>
</evidence>
<feature type="transmembrane region" description="Helical" evidence="6">
    <location>
        <begin position="252"/>
        <end position="278"/>
    </location>
</feature>
<keyword evidence="2" id="KW-1003">Cell membrane</keyword>
<keyword evidence="4 6" id="KW-1133">Transmembrane helix</keyword>
<sequence length="330" mass="35799">MTYMLEGIRSVKKPYILTLMAIGLGCSILPAVSSSYMMRVFNITLITYLCVLSVYVLLGLCGQNSFAQAGLWGVGAYITANMVLKLGLGSAAAFIIATTGTAAFAFILGFAFFRLKQYYFTFASVGLMTILNGLFMNWVPVTGGALGISDIPVFSIAGFAANTENRKFFLILIVCMLASLGIRILFHSPLGRSFMAIRDNEMAANCLGINSLLTKSIAFAISGALCGAAGAMYAFLSGYLSYQTFTYQQSTMYLIMIMLGGTMSPVGAIIGTLIISLLQEWVRPLQNYMQFIYGTGIMILMIVQPEGIIGGGKEFYARYIKGRTGRFTVR</sequence>
<feature type="transmembrane region" description="Helical" evidence="6">
    <location>
        <begin position="168"/>
        <end position="186"/>
    </location>
</feature>
<evidence type="ECO:0000313" key="10">
    <source>
        <dbReference type="Proteomes" id="UP000284543"/>
    </source>
</evidence>
<protein>
    <submittedName>
        <fullName evidence="7">Branched-chain amino acid ABC transporter permease</fullName>
    </submittedName>
</protein>
<keyword evidence="5 6" id="KW-0472">Membrane</keyword>
<dbReference type="Pfam" id="PF02653">
    <property type="entry name" value="BPD_transp_2"/>
    <property type="match status" value="1"/>
</dbReference>
<dbReference type="PANTHER" id="PTHR30482">
    <property type="entry name" value="HIGH-AFFINITY BRANCHED-CHAIN AMINO ACID TRANSPORT SYSTEM PERMEASE"/>
    <property type="match status" value="1"/>
</dbReference>
<feature type="transmembrane region" description="Helical" evidence="6">
    <location>
        <begin position="15"/>
        <end position="33"/>
    </location>
</feature>
<keyword evidence="3 6" id="KW-0812">Transmembrane</keyword>
<reference evidence="9 10" key="1">
    <citation type="submission" date="2018-08" db="EMBL/GenBank/DDBJ databases">
        <title>A genome reference for cultivated species of the human gut microbiota.</title>
        <authorList>
            <person name="Zou Y."/>
            <person name="Xue W."/>
            <person name="Luo G."/>
        </authorList>
    </citation>
    <scope>NUCLEOTIDE SEQUENCE [LARGE SCALE GENOMIC DNA]</scope>
    <source>
        <strain evidence="7 10">AF14-18</strain>
        <strain evidence="8 9">AM35-14</strain>
    </source>
</reference>
<dbReference type="EMBL" id="QRZM01000012">
    <property type="protein sequence ID" value="RGV72915.1"/>
    <property type="molecule type" value="Genomic_DNA"/>
</dbReference>
<dbReference type="InterPro" id="IPR043428">
    <property type="entry name" value="LivM-like"/>
</dbReference>
<feature type="transmembrane region" description="Helical" evidence="6">
    <location>
        <begin position="118"/>
        <end position="135"/>
    </location>
</feature>